<evidence type="ECO:0000313" key="2">
    <source>
        <dbReference type="EMBL" id="KAH7074205.1"/>
    </source>
</evidence>
<dbReference type="Proteomes" id="UP000813461">
    <property type="component" value="Unassembled WGS sequence"/>
</dbReference>
<protein>
    <submittedName>
        <fullName evidence="2">Uncharacterized protein</fullName>
    </submittedName>
</protein>
<feature type="signal peptide" evidence="1">
    <location>
        <begin position="1"/>
        <end position="22"/>
    </location>
</feature>
<reference evidence="2" key="1">
    <citation type="journal article" date="2021" name="Nat. Commun.">
        <title>Genetic determinants of endophytism in the Arabidopsis root mycobiome.</title>
        <authorList>
            <person name="Mesny F."/>
            <person name="Miyauchi S."/>
            <person name="Thiergart T."/>
            <person name="Pickel B."/>
            <person name="Atanasova L."/>
            <person name="Karlsson M."/>
            <person name="Huettel B."/>
            <person name="Barry K.W."/>
            <person name="Haridas S."/>
            <person name="Chen C."/>
            <person name="Bauer D."/>
            <person name="Andreopoulos W."/>
            <person name="Pangilinan J."/>
            <person name="LaButti K."/>
            <person name="Riley R."/>
            <person name="Lipzen A."/>
            <person name="Clum A."/>
            <person name="Drula E."/>
            <person name="Henrissat B."/>
            <person name="Kohler A."/>
            <person name="Grigoriev I.V."/>
            <person name="Martin F.M."/>
            <person name="Hacquard S."/>
        </authorList>
    </citation>
    <scope>NUCLEOTIDE SEQUENCE</scope>
    <source>
        <strain evidence="2">MPI-SDFR-AT-0120</strain>
    </source>
</reference>
<accession>A0A8K0VU77</accession>
<gene>
    <name evidence="2" type="ORF">FB567DRAFT_191686</name>
</gene>
<dbReference type="AlphaFoldDB" id="A0A8K0VU77"/>
<evidence type="ECO:0000313" key="3">
    <source>
        <dbReference type="Proteomes" id="UP000813461"/>
    </source>
</evidence>
<dbReference type="OrthoDB" id="3793279at2759"/>
<proteinExistence type="predicted"/>
<sequence length="235" mass="25654">MSLTRPTWASVLLLSFCTFSEAWVLHRKPAGHAQIVKDAAPIELRNDAAPVVSLEKRQDSELFCPDDRWQEFLNSNPENRVKTFCNEWLGISPATTVLEYTPTITVTTSAATVTTFTSTTRILTSSTTTVTATTTLAARLPRAANIAAVAEDIINSVIESGTTSEAVATKNEQRIQAESGLANACSCKMVEPTATVTSSYAVPPVVSSITHRQVNYLTLLVHYRRLPGNQFLQDH</sequence>
<dbReference type="EMBL" id="JAGMVJ010000021">
    <property type="protein sequence ID" value="KAH7074205.1"/>
    <property type="molecule type" value="Genomic_DNA"/>
</dbReference>
<organism evidence="2 3">
    <name type="scientific">Paraphoma chrysanthemicola</name>
    <dbReference type="NCBI Taxonomy" id="798071"/>
    <lineage>
        <taxon>Eukaryota</taxon>
        <taxon>Fungi</taxon>
        <taxon>Dikarya</taxon>
        <taxon>Ascomycota</taxon>
        <taxon>Pezizomycotina</taxon>
        <taxon>Dothideomycetes</taxon>
        <taxon>Pleosporomycetidae</taxon>
        <taxon>Pleosporales</taxon>
        <taxon>Pleosporineae</taxon>
        <taxon>Phaeosphaeriaceae</taxon>
        <taxon>Paraphoma</taxon>
    </lineage>
</organism>
<feature type="chain" id="PRO_5035428270" evidence="1">
    <location>
        <begin position="23"/>
        <end position="235"/>
    </location>
</feature>
<keyword evidence="1" id="KW-0732">Signal</keyword>
<comment type="caution">
    <text evidence="2">The sequence shown here is derived from an EMBL/GenBank/DDBJ whole genome shotgun (WGS) entry which is preliminary data.</text>
</comment>
<evidence type="ECO:0000256" key="1">
    <source>
        <dbReference type="SAM" id="SignalP"/>
    </source>
</evidence>
<keyword evidence="3" id="KW-1185">Reference proteome</keyword>
<name>A0A8K0VU77_9PLEO</name>